<keyword evidence="8" id="KW-1185">Reference proteome</keyword>
<name>A0AAD2D9D0_EUPCR</name>
<dbReference type="PROSITE" id="PS00028">
    <property type="entry name" value="ZINC_FINGER_C2H2_1"/>
    <property type="match status" value="3"/>
</dbReference>
<comment type="caution">
    <text evidence="7">The sequence shown here is derived from an EMBL/GenBank/DDBJ whole genome shotgun (WGS) entry which is preliminary data.</text>
</comment>
<evidence type="ECO:0000256" key="3">
    <source>
        <dbReference type="ARBA" id="ARBA00022771"/>
    </source>
</evidence>
<dbReference type="InterPro" id="IPR036236">
    <property type="entry name" value="Znf_C2H2_sf"/>
</dbReference>
<dbReference type="AlphaFoldDB" id="A0AAD2D9D0"/>
<organism evidence="7 8">
    <name type="scientific">Euplotes crassus</name>
    <dbReference type="NCBI Taxonomy" id="5936"/>
    <lineage>
        <taxon>Eukaryota</taxon>
        <taxon>Sar</taxon>
        <taxon>Alveolata</taxon>
        <taxon>Ciliophora</taxon>
        <taxon>Intramacronucleata</taxon>
        <taxon>Spirotrichea</taxon>
        <taxon>Hypotrichia</taxon>
        <taxon>Euplotida</taxon>
        <taxon>Euplotidae</taxon>
        <taxon>Moneuplotes</taxon>
    </lineage>
</organism>
<dbReference type="SUPFAM" id="SSF57667">
    <property type="entry name" value="beta-beta-alpha zinc fingers"/>
    <property type="match status" value="1"/>
</dbReference>
<keyword evidence="1" id="KW-0479">Metal-binding</keyword>
<accession>A0AAD2D9D0</accession>
<reference evidence="7" key="1">
    <citation type="submission" date="2023-07" db="EMBL/GenBank/DDBJ databases">
        <authorList>
            <consortium name="AG Swart"/>
            <person name="Singh M."/>
            <person name="Singh A."/>
            <person name="Seah K."/>
            <person name="Emmerich C."/>
        </authorList>
    </citation>
    <scope>NUCLEOTIDE SEQUENCE</scope>
    <source>
        <strain evidence="7">DP1</strain>
    </source>
</reference>
<dbReference type="FunFam" id="3.30.160.60:FF:000110">
    <property type="entry name" value="Zinc finger protein-like"/>
    <property type="match status" value="1"/>
</dbReference>
<dbReference type="PANTHER" id="PTHR23235">
    <property type="entry name" value="KRUEPPEL-LIKE TRANSCRIPTION FACTOR"/>
    <property type="match status" value="1"/>
</dbReference>
<evidence type="ECO:0000256" key="4">
    <source>
        <dbReference type="ARBA" id="ARBA00022833"/>
    </source>
</evidence>
<dbReference type="GO" id="GO:0000981">
    <property type="term" value="F:DNA-binding transcription factor activity, RNA polymerase II-specific"/>
    <property type="evidence" value="ECO:0007669"/>
    <property type="project" value="TreeGrafter"/>
</dbReference>
<feature type="domain" description="C2H2-type" evidence="6">
    <location>
        <begin position="210"/>
        <end position="237"/>
    </location>
</feature>
<dbReference type="EMBL" id="CAMPGE010028284">
    <property type="protein sequence ID" value="CAI2385822.1"/>
    <property type="molecule type" value="Genomic_DNA"/>
</dbReference>
<evidence type="ECO:0000259" key="6">
    <source>
        <dbReference type="PROSITE" id="PS50157"/>
    </source>
</evidence>
<dbReference type="Proteomes" id="UP001295684">
    <property type="component" value="Unassembled WGS sequence"/>
</dbReference>
<keyword evidence="4" id="KW-0862">Zinc</keyword>
<keyword evidence="2" id="KW-0677">Repeat</keyword>
<dbReference type="PROSITE" id="PS50157">
    <property type="entry name" value="ZINC_FINGER_C2H2_2"/>
    <property type="match status" value="3"/>
</dbReference>
<dbReference type="InterPro" id="IPR013087">
    <property type="entry name" value="Znf_C2H2_type"/>
</dbReference>
<feature type="domain" description="C2H2-type" evidence="6">
    <location>
        <begin position="180"/>
        <end position="209"/>
    </location>
</feature>
<gene>
    <name evidence="7" type="ORF">ECRASSUSDP1_LOCUS27409</name>
</gene>
<dbReference type="GO" id="GO:0008270">
    <property type="term" value="F:zinc ion binding"/>
    <property type="evidence" value="ECO:0007669"/>
    <property type="project" value="UniProtKB-KW"/>
</dbReference>
<evidence type="ECO:0000313" key="7">
    <source>
        <dbReference type="EMBL" id="CAI2385822.1"/>
    </source>
</evidence>
<dbReference type="Pfam" id="PF00096">
    <property type="entry name" value="zf-C2H2"/>
    <property type="match status" value="2"/>
</dbReference>
<protein>
    <recommendedName>
        <fullName evidence="6">C2H2-type domain-containing protein</fullName>
    </recommendedName>
</protein>
<evidence type="ECO:0000256" key="1">
    <source>
        <dbReference type="ARBA" id="ARBA00022723"/>
    </source>
</evidence>
<evidence type="ECO:0000313" key="8">
    <source>
        <dbReference type="Proteomes" id="UP001295684"/>
    </source>
</evidence>
<keyword evidence="3 5" id="KW-0863">Zinc-finger</keyword>
<dbReference type="Gene3D" id="3.30.160.60">
    <property type="entry name" value="Classic Zinc Finger"/>
    <property type="match status" value="3"/>
</dbReference>
<dbReference type="SMART" id="SM00355">
    <property type="entry name" value="ZnF_C2H2"/>
    <property type="match status" value="3"/>
</dbReference>
<evidence type="ECO:0000256" key="2">
    <source>
        <dbReference type="ARBA" id="ARBA00022737"/>
    </source>
</evidence>
<feature type="domain" description="C2H2-type" evidence="6">
    <location>
        <begin position="243"/>
        <end position="266"/>
    </location>
</feature>
<dbReference type="PANTHER" id="PTHR23235:SF120">
    <property type="entry name" value="KRUPPEL-LIKE FACTOR 15"/>
    <property type="match status" value="1"/>
</dbReference>
<evidence type="ECO:0000256" key="5">
    <source>
        <dbReference type="PROSITE-ProRule" id="PRU00042"/>
    </source>
</evidence>
<dbReference type="GO" id="GO:0000978">
    <property type="term" value="F:RNA polymerase II cis-regulatory region sequence-specific DNA binding"/>
    <property type="evidence" value="ECO:0007669"/>
    <property type="project" value="TreeGrafter"/>
</dbReference>
<sequence length="280" mass="32662">MFHPTKMYLECYEPTQFAQPESSRNSFEVNKPSFTDYSQRDFGMPLPISENYYPIVGDSEAYLTPPPVNLLCHQLYVDNESDFANQHMMVPQHQALVYELQCLESNYQMDLSGYCLCDLNTNQPKQQMLCCSSQNSTSKASSTAKKPRCIPKNESDSVTLKGYRFKFKFENTCGRKKKIIQCQYDGCSKEFTKTWSFLYHARMHEGETPFECDVCHRKFSQKSNLTKHKKHHVLKTITQRKQFKCSLCPKAYTERYNLRKHLKAGHGINADRNLTVFTRE</sequence>
<proteinExistence type="predicted"/>